<dbReference type="GeneID" id="19328549"/>
<dbReference type="GO" id="GO:0016977">
    <property type="term" value="F:chitosanase activity"/>
    <property type="evidence" value="ECO:0007669"/>
    <property type="project" value="UniProtKB-EC"/>
</dbReference>
<organism evidence="11 12">
    <name type="scientific">Phaeoacremonium minimum (strain UCR-PA7)</name>
    <name type="common">Esca disease fungus</name>
    <name type="synonym">Togninia minima</name>
    <dbReference type="NCBI Taxonomy" id="1286976"/>
    <lineage>
        <taxon>Eukaryota</taxon>
        <taxon>Fungi</taxon>
        <taxon>Dikarya</taxon>
        <taxon>Ascomycota</taxon>
        <taxon>Pezizomycotina</taxon>
        <taxon>Sordariomycetes</taxon>
        <taxon>Sordariomycetidae</taxon>
        <taxon>Togniniales</taxon>
        <taxon>Togniniaceae</taxon>
        <taxon>Phaeoacremonium</taxon>
    </lineage>
</organism>
<sequence>MTSFMDTVASYGKGISDLDANVHPYVVFGNEGTKAGWKTFNPQSYGIEPLSVMAVVCNNQLIYGIWGDENGDDGDHPMIGEASISLATACFGKGVNGNSGHDGNDVLYIAFPGSDAVPGKDGANWAASNFASFESSIQALGDKLVQRVGSTTGGGDPGTGLVDLPELRRLLQLAVGLVTVLVLLVQARTIVRTT</sequence>
<dbReference type="PANTHER" id="PTHR42061">
    <property type="entry name" value="ENDO-CHITOSANASE"/>
    <property type="match status" value="1"/>
</dbReference>
<evidence type="ECO:0000256" key="10">
    <source>
        <dbReference type="RuleBase" id="RU361208"/>
    </source>
</evidence>
<evidence type="ECO:0000256" key="1">
    <source>
        <dbReference type="ARBA" id="ARBA00000405"/>
    </source>
</evidence>
<evidence type="ECO:0000256" key="9">
    <source>
        <dbReference type="ARBA" id="ARBA00023326"/>
    </source>
</evidence>
<proteinExistence type="inferred from homology"/>
<dbReference type="OrthoDB" id="4756206at2759"/>
<keyword evidence="6 10" id="KW-0378">Hydrolase</keyword>
<gene>
    <name evidence="11" type="ORF">UCRPA7_7762</name>
</gene>
<keyword evidence="8 10" id="KW-0326">Glycosidase</keyword>
<evidence type="ECO:0000256" key="7">
    <source>
        <dbReference type="ARBA" id="ARBA00023277"/>
    </source>
</evidence>
<comment type="function">
    <text evidence="10">Chitosanase catalyzing the endo-type cleavage of chitosan, the deacylated form of chitin. Chitosanase may be crucial in the degradation of the deacetylated portion of chitin in the fungal cell wall.</text>
</comment>
<dbReference type="GO" id="GO:0000272">
    <property type="term" value="P:polysaccharide catabolic process"/>
    <property type="evidence" value="ECO:0007669"/>
    <property type="project" value="UniProtKB-KW"/>
</dbReference>
<accession>R8BBV3</accession>
<dbReference type="PANTHER" id="PTHR42061:SF6">
    <property type="entry name" value="ENDO-CHITOSANASE"/>
    <property type="match status" value="1"/>
</dbReference>
<dbReference type="Pfam" id="PF07335">
    <property type="entry name" value="Glyco_hydro_75"/>
    <property type="match status" value="1"/>
</dbReference>
<evidence type="ECO:0000256" key="2">
    <source>
        <dbReference type="ARBA" id="ARBA00004613"/>
    </source>
</evidence>
<dbReference type="EC" id="3.2.1.132" evidence="10"/>
<comment type="similarity">
    <text evidence="3 10">Belongs to the glycosyl hydrolase 75 family.</text>
</comment>
<dbReference type="eggNOG" id="ENOG502S39Y">
    <property type="taxonomic scope" value="Eukaryota"/>
</dbReference>
<dbReference type="InterPro" id="IPR009939">
    <property type="entry name" value="Chitosanase_fungal"/>
</dbReference>
<comment type="subcellular location">
    <subcellularLocation>
        <location evidence="2 10">Secreted</location>
    </subcellularLocation>
</comment>
<keyword evidence="12" id="KW-1185">Reference proteome</keyword>
<dbReference type="Proteomes" id="UP000014074">
    <property type="component" value="Unassembled WGS sequence"/>
</dbReference>
<evidence type="ECO:0000256" key="5">
    <source>
        <dbReference type="ARBA" id="ARBA00022729"/>
    </source>
</evidence>
<keyword evidence="7" id="KW-0119">Carbohydrate metabolism</keyword>
<evidence type="ECO:0000256" key="8">
    <source>
        <dbReference type="ARBA" id="ARBA00023295"/>
    </source>
</evidence>
<dbReference type="EMBL" id="KB933320">
    <property type="protein sequence ID" value="EON96767.1"/>
    <property type="molecule type" value="Genomic_DNA"/>
</dbReference>
<keyword evidence="5" id="KW-0732">Signal</keyword>
<dbReference type="GO" id="GO:0005576">
    <property type="term" value="C:extracellular region"/>
    <property type="evidence" value="ECO:0007669"/>
    <property type="project" value="UniProtKB-SubCell"/>
</dbReference>
<evidence type="ECO:0000256" key="6">
    <source>
        <dbReference type="ARBA" id="ARBA00022801"/>
    </source>
</evidence>
<comment type="catalytic activity">
    <reaction evidence="1 10">
        <text>Endohydrolysis of beta-(1-&gt;4)-linkages between D-glucosamine residues in a partly acetylated chitosan.</text>
        <dbReference type="EC" id="3.2.1.132"/>
    </reaction>
</comment>
<evidence type="ECO:0000313" key="12">
    <source>
        <dbReference type="Proteomes" id="UP000014074"/>
    </source>
</evidence>
<evidence type="ECO:0000313" key="11">
    <source>
        <dbReference type="EMBL" id="EON96767.1"/>
    </source>
</evidence>
<name>R8BBV3_PHAM7</name>
<evidence type="ECO:0000256" key="4">
    <source>
        <dbReference type="ARBA" id="ARBA00022525"/>
    </source>
</evidence>
<dbReference type="AlphaFoldDB" id="R8BBV3"/>
<keyword evidence="4" id="KW-0964">Secreted</keyword>
<dbReference type="RefSeq" id="XP_007918476.1">
    <property type="nucleotide sequence ID" value="XM_007920285.1"/>
</dbReference>
<keyword evidence="9 10" id="KW-0624">Polysaccharide degradation</keyword>
<dbReference type="KEGG" id="tmn:UCRPA7_7762"/>
<protein>
    <recommendedName>
        <fullName evidence="10">Endo-chitosanase</fullName>
        <ecNumber evidence="10">3.2.1.132</ecNumber>
    </recommendedName>
</protein>
<evidence type="ECO:0000256" key="3">
    <source>
        <dbReference type="ARBA" id="ARBA00007799"/>
    </source>
</evidence>
<reference evidence="12" key="1">
    <citation type="journal article" date="2013" name="Genome Announc.">
        <title>Draft genome sequence of the ascomycete Phaeoacremonium aleophilum strain UCR-PA7, a causal agent of the esca disease complex in grapevines.</title>
        <authorList>
            <person name="Blanco-Ulate B."/>
            <person name="Rolshausen P."/>
            <person name="Cantu D."/>
        </authorList>
    </citation>
    <scope>NUCLEOTIDE SEQUENCE [LARGE SCALE GENOMIC DNA]</scope>
    <source>
        <strain evidence="12">UCR-PA7</strain>
    </source>
</reference>
<dbReference type="HOGENOM" id="CLU_046555_1_0_1"/>